<accession>R9GND2</accession>
<evidence type="ECO:0000313" key="1">
    <source>
        <dbReference type="EMBL" id="EOR93352.1"/>
    </source>
</evidence>
<keyword evidence="2" id="KW-1185">Reference proteome</keyword>
<evidence type="ECO:0000313" key="2">
    <source>
        <dbReference type="Proteomes" id="UP000014174"/>
    </source>
</evidence>
<gene>
    <name evidence="1" type="ORF">ADIARSV_3431</name>
</gene>
<proteinExistence type="predicted"/>
<name>R9GND2_9SPHI</name>
<organism evidence="1 2">
    <name type="scientific">Arcticibacter svalbardensis MN12-7</name>
    <dbReference type="NCBI Taxonomy" id="1150600"/>
    <lineage>
        <taxon>Bacteria</taxon>
        <taxon>Pseudomonadati</taxon>
        <taxon>Bacteroidota</taxon>
        <taxon>Sphingobacteriia</taxon>
        <taxon>Sphingobacteriales</taxon>
        <taxon>Sphingobacteriaceae</taxon>
        <taxon>Arcticibacter</taxon>
    </lineage>
</organism>
<dbReference type="Proteomes" id="UP000014174">
    <property type="component" value="Unassembled WGS sequence"/>
</dbReference>
<dbReference type="EMBL" id="AQPN01000116">
    <property type="protein sequence ID" value="EOR93352.1"/>
    <property type="molecule type" value="Genomic_DNA"/>
</dbReference>
<reference evidence="1 2" key="1">
    <citation type="journal article" date="2013" name="Genome Announc.">
        <title>Draft Genome Sequence of Arcticibacter svalbardensis Strain MN12-7T, a Member of the Family Sphingobacteriaceae Isolated from an Arctic Soil Sample.</title>
        <authorList>
            <person name="Shivaji S."/>
            <person name="Ara S."/>
            <person name="Prasad S."/>
            <person name="Manasa B.P."/>
            <person name="Begum Z."/>
            <person name="Singh A."/>
            <person name="Kumar Pinnaka A."/>
        </authorList>
    </citation>
    <scope>NUCLEOTIDE SEQUENCE [LARGE SCALE GENOMIC DNA]</scope>
    <source>
        <strain evidence="1 2">MN12-7</strain>
    </source>
</reference>
<dbReference type="AlphaFoldDB" id="R9GND2"/>
<comment type="caution">
    <text evidence="1">The sequence shown here is derived from an EMBL/GenBank/DDBJ whole genome shotgun (WGS) entry which is preliminary data.</text>
</comment>
<protein>
    <submittedName>
        <fullName evidence="1">Uncharacterized protein</fullName>
    </submittedName>
</protein>
<sequence length="56" mass="6284">MGIEFFPVKRLDRSADLANISYQYQKSAALAYEKTTNHNFSAGLTNELSISVFLVL</sequence>